<proteinExistence type="predicted"/>
<sequence length="248" mass="26843">MVAALALGACAEPPRQPTETPSAASPRYDGHDGYEESISPPTTRYDLQTQRRAIQQPAQAMASDACVGLDAAVLKLRAAEQRHTPRGHRSLAQDRTEVLARALAQTLTGQAQANQMLLVDQADGSVSLRIPGPVLLTGPRQISRQFLDIAQRIAQAVGRYCQVTAHVVGHTERGMNEAYNRSLSTARALRVAQLISEALARQGVRDRRLSYEGMGSRQPVASNATSQGQVLNNRVEIVIKLVAPAVRR</sequence>
<dbReference type="Pfam" id="PF00691">
    <property type="entry name" value="OmpA"/>
    <property type="match status" value="1"/>
</dbReference>
<keyword evidence="5" id="KW-1185">Reference proteome</keyword>
<keyword evidence="1" id="KW-0472">Membrane</keyword>
<dbReference type="EMBL" id="CP022423">
    <property type="protein sequence ID" value="ASM77479.1"/>
    <property type="molecule type" value="Genomic_DNA"/>
</dbReference>
<dbReference type="PANTHER" id="PTHR30329">
    <property type="entry name" value="STATOR ELEMENT OF FLAGELLAR MOTOR COMPLEX"/>
    <property type="match status" value="1"/>
</dbReference>
<feature type="domain" description="OmpA-like" evidence="3">
    <location>
        <begin position="122"/>
        <end position="243"/>
    </location>
</feature>
<dbReference type="KEGG" id="vff:VITFI_CDS1701"/>
<name>A0A221KEV3_VITFI</name>
<protein>
    <recommendedName>
        <fullName evidence="3">OmpA-like domain-containing protein</fullName>
    </recommendedName>
</protein>
<organism evidence="4 5">
    <name type="scientific">Vitreoscilla filiformis</name>
    <dbReference type="NCBI Taxonomy" id="63"/>
    <lineage>
        <taxon>Bacteria</taxon>
        <taxon>Pseudomonadati</taxon>
        <taxon>Pseudomonadota</taxon>
        <taxon>Betaproteobacteria</taxon>
        <taxon>Neisseriales</taxon>
        <taxon>Neisseriaceae</taxon>
        <taxon>Vitreoscilla</taxon>
    </lineage>
</organism>
<dbReference type="InterPro" id="IPR050330">
    <property type="entry name" value="Bact_OuterMem_StrucFunc"/>
</dbReference>
<dbReference type="PANTHER" id="PTHR30329:SF21">
    <property type="entry name" value="LIPOPROTEIN YIAD-RELATED"/>
    <property type="match status" value="1"/>
</dbReference>
<dbReference type="InterPro" id="IPR006665">
    <property type="entry name" value="OmpA-like"/>
</dbReference>
<evidence type="ECO:0000256" key="1">
    <source>
        <dbReference type="PROSITE-ProRule" id="PRU00473"/>
    </source>
</evidence>
<evidence type="ECO:0000256" key="2">
    <source>
        <dbReference type="SAM" id="MobiDB-lite"/>
    </source>
</evidence>
<dbReference type="CDD" id="cd07185">
    <property type="entry name" value="OmpA_C-like"/>
    <property type="match status" value="1"/>
</dbReference>
<dbReference type="AlphaFoldDB" id="A0A221KEV3"/>
<dbReference type="SUPFAM" id="SSF103088">
    <property type="entry name" value="OmpA-like"/>
    <property type="match status" value="1"/>
</dbReference>
<accession>A0A221KEV3</accession>
<evidence type="ECO:0000313" key="4">
    <source>
        <dbReference type="EMBL" id="ASM77479.1"/>
    </source>
</evidence>
<gene>
    <name evidence="4" type="ORF">VITFI_CDS1701</name>
</gene>
<reference evidence="4 5" key="1">
    <citation type="submission" date="2017-07" db="EMBL/GenBank/DDBJ databases">
        <title>Complete Genome Sequence of the cosmetic ferment Vitreoscilla filiformis (ATCC15551).</title>
        <authorList>
            <person name="Contreras S."/>
            <person name="Sagory-Zalkind P."/>
            <person name="Blanquart H."/>
            <person name="Iltis A."/>
            <person name="Morand S.C."/>
        </authorList>
    </citation>
    <scope>NUCLEOTIDE SEQUENCE [LARGE SCALE GENOMIC DNA]</scope>
    <source>
        <strain evidence="4 5">ATCC 15551</strain>
    </source>
</reference>
<dbReference type="InterPro" id="IPR036737">
    <property type="entry name" value="OmpA-like_sf"/>
</dbReference>
<dbReference type="PROSITE" id="PS51123">
    <property type="entry name" value="OMPA_2"/>
    <property type="match status" value="1"/>
</dbReference>
<evidence type="ECO:0000313" key="5">
    <source>
        <dbReference type="Proteomes" id="UP000199729"/>
    </source>
</evidence>
<evidence type="ECO:0000259" key="3">
    <source>
        <dbReference type="PROSITE" id="PS51123"/>
    </source>
</evidence>
<dbReference type="Gene3D" id="3.30.1330.60">
    <property type="entry name" value="OmpA-like domain"/>
    <property type="match status" value="1"/>
</dbReference>
<dbReference type="Proteomes" id="UP000199729">
    <property type="component" value="Chromosome"/>
</dbReference>
<dbReference type="GO" id="GO:0016020">
    <property type="term" value="C:membrane"/>
    <property type="evidence" value="ECO:0007669"/>
    <property type="project" value="UniProtKB-UniRule"/>
</dbReference>
<feature type="region of interest" description="Disordered" evidence="2">
    <location>
        <begin position="7"/>
        <end position="43"/>
    </location>
</feature>